<keyword evidence="2" id="KW-0418">Kinase</keyword>
<reference evidence="2 3" key="1">
    <citation type="journal article" date="2013" name="ISME J.">
        <title>Comparative genomics of pathogenic lineages of Vibrio nigripulchritudo identifies virulence-associated traits.</title>
        <authorList>
            <person name="Goudenege D."/>
            <person name="Labreuche Y."/>
            <person name="Krin E."/>
            <person name="Ansquer D."/>
            <person name="Mangenot S."/>
            <person name="Calteau A."/>
            <person name="Medigue C."/>
            <person name="Mazel D."/>
            <person name="Polz M.F."/>
            <person name="Le Roux F."/>
        </authorList>
    </citation>
    <scope>NUCLEOTIDE SEQUENCE [LARGE SCALE GENOMIC DNA]</scope>
    <source>
        <strain evidence="2 3">SOn1</strain>
    </source>
</reference>
<name>A0AAV2VKI5_9VIBR</name>
<dbReference type="PANTHER" id="PTHR43190">
    <property type="entry name" value="N-ACETYL-D-GLUCOSAMINE KINASE"/>
    <property type="match status" value="1"/>
</dbReference>
<evidence type="ECO:0000313" key="3">
    <source>
        <dbReference type="Proteomes" id="UP000018211"/>
    </source>
</evidence>
<gene>
    <name evidence="2" type="ORF">VIBNISOn1_1300010</name>
</gene>
<dbReference type="RefSeq" id="WP_022610603.1">
    <property type="nucleotide sequence ID" value="NZ_LK391965.1"/>
</dbReference>
<sequence length="294" mass="30943">MHDVDSPFVIAVDGGGTKCIVRLSDQSGRVLSQVQTGSANVATNFEVARQNVMEGISQAYAEAGRALNQSKGDIIGLALAGAESSDRVGELRESLNFAQVVICSDLEATLKGALGDEDGVVASIGTGSFFLSQQNGVYQRVGGWGLFLSDDCSGAALGKALMRYVANVHDGMLPSSPLVDETLAKFDSQIRKLVNFSLQASPKDCAEFASDIVSAYQKGDPVARQLVCSSVSRLVEILEFLNAQKTGNLCMNGGLAAFYQPLMPESYQAIFAEPKGNVLDGITSITLNTSTGAL</sequence>
<dbReference type="InterPro" id="IPR043129">
    <property type="entry name" value="ATPase_NBD"/>
</dbReference>
<evidence type="ECO:0000313" key="2">
    <source>
        <dbReference type="EMBL" id="CCO44944.1"/>
    </source>
</evidence>
<dbReference type="AlphaFoldDB" id="A0AAV2VKI5"/>
<dbReference type="Pfam" id="PF01869">
    <property type="entry name" value="BcrAD_BadFG"/>
    <property type="match status" value="1"/>
</dbReference>
<dbReference type="SUPFAM" id="SSF53067">
    <property type="entry name" value="Actin-like ATPase domain"/>
    <property type="match status" value="2"/>
</dbReference>
<comment type="caution">
    <text evidence="2">The sequence shown here is derived from an EMBL/GenBank/DDBJ whole genome shotgun (WGS) entry which is preliminary data.</text>
</comment>
<dbReference type="PANTHER" id="PTHR43190:SF3">
    <property type="entry name" value="N-ACETYL-D-GLUCOSAMINE KINASE"/>
    <property type="match status" value="1"/>
</dbReference>
<dbReference type="InterPro" id="IPR002731">
    <property type="entry name" value="ATPase_BadF"/>
</dbReference>
<dbReference type="InterPro" id="IPR052519">
    <property type="entry name" value="Euk-type_GlcNAc_Kinase"/>
</dbReference>
<dbReference type="Proteomes" id="UP000018211">
    <property type="component" value="Unassembled WGS sequence"/>
</dbReference>
<dbReference type="CDD" id="cd24082">
    <property type="entry name" value="ASKHA_NBD_GspK-like"/>
    <property type="match status" value="1"/>
</dbReference>
<evidence type="ECO:0000259" key="1">
    <source>
        <dbReference type="Pfam" id="PF01869"/>
    </source>
</evidence>
<dbReference type="GO" id="GO:0016301">
    <property type="term" value="F:kinase activity"/>
    <property type="evidence" value="ECO:0007669"/>
    <property type="project" value="UniProtKB-KW"/>
</dbReference>
<proteinExistence type="predicted"/>
<accession>A0AAV2VKI5</accession>
<dbReference type="EMBL" id="CAOF01000036">
    <property type="protein sequence ID" value="CCO44944.1"/>
    <property type="molecule type" value="Genomic_DNA"/>
</dbReference>
<dbReference type="Gene3D" id="3.30.420.40">
    <property type="match status" value="2"/>
</dbReference>
<organism evidence="2 3">
    <name type="scientific">Vibrio nigripulchritudo SOn1</name>
    <dbReference type="NCBI Taxonomy" id="1238450"/>
    <lineage>
        <taxon>Bacteria</taxon>
        <taxon>Pseudomonadati</taxon>
        <taxon>Pseudomonadota</taxon>
        <taxon>Gammaproteobacteria</taxon>
        <taxon>Vibrionales</taxon>
        <taxon>Vibrionaceae</taxon>
        <taxon>Vibrio</taxon>
    </lineage>
</organism>
<keyword evidence="2" id="KW-0808">Transferase</keyword>
<protein>
    <submittedName>
        <fullName evidence="2">N-acetylglucosamine kinase</fullName>
    </submittedName>
</protein>
<feature type="domain" description="ATPase BadF/BadG/BcrA/BcrD type" evidence="1">
    <location>
        <begin position="12"/>
        <end position="256"/>
    </location>
</feature>